<dbReference type="SUPFAM" id="SSF48371">
    <property type="entry name" value="ARM repeat"/>
    <property type="match status" value="1"/>
</dbReference>
<sequence length="982" mass="109771">MLVSSNAGSNAGSCVTSGGLVVLNGNILNSNISNVVPGNGVVGVEPIQATIWHCLNNYAYSDACFLAERVHAEAPSEETLHVLSSAYYRCGQKTKTYVLLSTNLLKCPHYMTPKNRYLLALVCFELEKYAEAETTLLKSIKQEPGNLNSLLDQLERTYGDICAFAIKLYALVCVQTERNSNAFEGFSRCLKLNPFLWNCYEHCCNTISGADKIHKNKSLQRVFQLPDSTLQSQSTTCSTSVGTVVSAASYLPVLIGSTAASLVLQEPKKAEPSLPNEGNYNQNNQNYYDRKDVSLNSSSNFTSSGQSAGVAVLHPSNRNNIKPSKRNLFASTPQQQPTNSSWNGMMPVPLHMDSSNASTVNSNNSAGINTNMSPYSPLTSDFEHDVSQPIPTPTEPKPKKPCLRTSWQQHQTQGGSGSQMQGTVTISTSSNATVRRSSRLFTTHQYSHSQFLKENHKSSVMSTPPCTSVNAMGTPESGSGGRRNKKANTPISSVLKPKLRHNKNNVGSSSSTSSSTVTGETNPENKSDSTMDKDFYKMVMESSEEVKEIVKNTDGCSVSNIEAFRNGVDPLLHILSNLSAPYTSQTTYNCVTAISQYQRLKPSQQETGWVVGNVARCYFELGNYEDSIKHYRRMMELEPWRTDGLEWLSTAYWHLQKETELSALAQDLMKSNRTNEVATWVAAGNCFSLHKEHETAIKFFKRAMQVNSSCAYAYTLLGHEYVLTEELEKAMRCYRAATRIDNTHYNAWYGMGMIFYKQERYERAEVYYRKALAIHPNNSVLLCHLGVVQHALGKPEKSLTTFTRALEANTHDPLCKFHRASVLFGIGKLDEALEELEELKEIVPKESLVYFLIAKIFSKKGDTHKALLHFSWATDLDPKGANNQIKESIEPVLNRTSSTVNVLLHNTANGSIEETRRNEEEEEDEEEDDDDDEEDEEEEDEEEDDDEEEEEETQTPESRVRNDNLRVTRSNRRSDDIPPRRN</sequence>
<feature type="repeat" description="TPR" evidence="4">
    <location>
        <begin position="745"/>
        <end position="778"/>
    </location>
</feature>
<keyword evidence="7" id="KW-1185">Reference proteome</keyword>
<feature type="compositionally biased region" description="Basic and acidic residues" evidence="5">
    <location>
        <begin position="958"/>
        <end position="982"/>
    </location>
</feature>
<evidence type="ECO:0000256" key="1">
    <source>
        <dbReference type="ARBA" id="ARBA00022803"/>
    </source>
</evidence>
<dbReference type="InterPro" id="IPR011990">
    <property type="entry name" value="TPR-like_helical_dom_sf"/>
</dbReference>
<dbReference type="Pfam" id="PF13181">
    <property type="entry name" value="TPR_8"/>
    <property type="match status" value="2"/>
</dbReference>
<organism evidence="6 7">
    <name type="scientific">Orchesella dallaii</name>
    <dbReference type="NCBI Taxonomy" id="48710"/>
    <lineage>
        <taxon>Eukaryota</taxon>
        <taxon>Metazoa</taxon>
        <taxon>Ecdysozoa</taxon>
        <taxon>Arthropoda</taxon>
        <taxon>Hexapoda</taxon>
        <taxon>Collembola</taxon>
        <taxon>Entomobryomorpha</taxon>
        <taxon>Entomobryoidea</taxon>
        <taxon>Orchesellidae</taxon>
        <taxon>Orchesellinae</taxon>
        <taxon>Orchesella</taxon>
    </lineage>
</organism>
<comment type="caution">
    <text evidence="6">The sequence shown here is derived from an EMBL/GenBank/DDBJ whole genome shotgun (WGS) entry which is preliminary data.</text>
</comment>
<evidence type="ECO:0000313" key="6">
    <source>
        <dbReference type="EMBL" id="CAL8069994.1"/>
    </source>
</evidence>
<dbReference type="PANTHER" id="PTHR12558">
    <property type="entry name" value="CELL DIVISION CYCLE 16,23,27"/>
    <property type="match status" value="1"/>
</dbReference>
<gene>
    <name evidence="6" type="ORF">ODALV1_LOCUS1022</name>
</gene>
<evidence type="ECO:0000256" key="3">
    <source>
        <dbReference type="ARBA" id="ARBA00039307"/>
    </source>
</evidence>
<feature type="compositionally biased region" description="Acidic residues" evidence="5">
    <location>
        <begin position="920"/>
        <end position="954"/>
    </location>
</feature>
<feature type="compositionally biased region" description="Polar residues" evidence="5">
    <location>
        <begin position="329"/>
        <end position="341"/>
    </location>
</feature>
<dbReference type="PROSITE" id="PS50293">
    <property type="entry name" value="TPR_REGION"/>
    <property type="match status" value="1"/>
</dbReference>
<feature type="repeat" description="TPR" evidence="4">
    <location>
        <begin position="711"/>
        <end position="744"/>
    </location>
</feature>
<feature type="region of interest" description="Disordered" evidence="5">
    <location>
        <begin position="386"/>
        <end position="423"/>
    </location>
</feature>
<feature type="compositionally biased region" description="Low complexity" evidence="5">
    <location>
        <begin position="405"/>
        <end position="423"/>
    </location>
</feature>
<feature type="region of interest" description="Disordered" evidence="5">
    <location>
        <begin position="452"/>
        <end position="532"/>
    </location>
</feature>
<accession>A0ABP1PKI8</accession>
<dbReference type="EMBL" id="CAXLJM020000004">
    <property type="protein sequence ID" value="CAL8069994.1"/>
    <property type="molecule type" value="Genomic_DNA"/>
</dbReference>
<evidence type="ECO:0000313" key="7">
    <source>
        <dbReference type="Proteomes" id="UP001642540"/>
    </source>
</evidence>
<feature type="region of interest" description="Disordered" evidence="5">
    <location>
        <begin position="904"/>
        <end position="982"/>
    </location>
</feature>
<protein>
    <recommendedName>
        <fullName evidence="3">Cell division cycle protein 27 homolog</fullName>
    </recommendedName>
</protein>
<dbReference type="SUPFAM" id="SSF48452">
    <property type="entry name" value="TPR-like"/>
    <property type="match status" value="2"/>
</dbReference>
<feature type="compositionally biased region" description="Polar residues" evidence="5">
    <location>
        <begin position="458"/>
        <end position="471"/>
    </location>
</feature>
<dbReference type="Proteomes" id="UP001642540">
    <property type="component" value="Unassembled WGS sequence"/>
</dbReference>
<dbReference type="PANTHER" id="PTHR12558:SF13">
    <property type="entry name" value="CELL DIVISION CYCLE PROTEIN 27 HOMOLOG"/>
    <property type="match status" value="1"/>
</dbReference>
<feature type="compositionally biased region" description="Low complexity" evidence="5">
    <location>
        <begin position="506"/>
        <end position="519"/>
    </location>
</feature>
<dbReference type="Pfam" id="PF12895">
    <property type="entry name" value="ANAPC3"/>
    <property type="match status" value="1"/>
</dbReference>
<dbReference type="InterPro" id="IPR016024">
    <property type="entry name" value="ARM-type_fold"/>
</dbReference>
<evidence type="ECO:0000256" key="4">
    <source>
        <dbReference type="PROSITE-ProRule" id="PRU00339"/>
    </source>
</evidence>
<dbReference type="PROSITE" id="PS50005">
    <property type="entry name" value="TPR"/>
    <property type="match status" value="5"/>
</dbReference>
<keyword evidence="1 4" id="KW-0802">TPR repeat</keyword>
<name>A0ABP1PKI8_9HEXA</name>
<dbReference type="Pfam" id="PF00515">
    <property type="entry name" value="TPR_1"/>
    <property type="match status" value="1"/>
</dbReference>
<feature type="repeat" description="TPR" evidence="4">
    <location>
        <begin position="608"/>
        <end position="641"/>
    </location>
</feature>
<feature type="compositionally biased region" description="Basic and acidic residues" evidence="5">
    <location>
        <begin position="523"/>
        <end position="532"/>
    </location>
</feature>
<dbReference type="InterPro" id="IPR019734">
    <property type="entry name" value="TPR_rpt"/>
</dbReference>
<proteinExistence type="inferred from homology"/>
<evidence type="ECO:0000256" key="5">
    <source>
        <dbReference type="SAM" id="MobiDB-lite"/>
    </source>
</evidence>
<feature type="repeat" description="TPR" evidence="4">
    <location>
        <begin position="677"/>
        <end position="710"/>
    </location>
</feature>
<feature type="region of interest" description="Disordered" evidence="5">
    <location>
        <begin position="314"/>
        <end position="341"/>
    </location>
</feature>
<dbReference type="Gene3D" id="1.25.40.10">
    <property type="entry name" value="Tetratricopeptide repeat domain"/>
    <property type="match status" value="4"/>
</dbReference>
<feature type="repeat" description="TPR" evidence="4">
    <location>
        <begin position="847"/>
        <end position="880"/>
    </location>
</feature>
<reference evidence="6 7" key="1">
    <citation type="submission" date="2024-08" db="EMBL/GenBank/DDBJ databases">
        <authorList>
            <person name="Cucini C."/>
            <person name="Frati F."/>
        </authorList>
    </citation>
    <scope>NUCLEOTIDE SEQUENCE [LARGE SCALE GENOMIC DNA]</scope>
</reference>
<dbReference type="Pfam" id="PF13432">
    <property type="entry name" value="TPR_16"/>
    <property type="match status" value="1"/>
</dbReference>
<dbReference type="SMART" id="SM00028">
    <property type="entry name" value="TPR"/>
    <property type="match status" value="9"/>
</dbReference>
<evidence type="ECO:0000256" key="2">
    <source>
        <dbReference type="ARBA" id="ARBA00038210"/>
    </source>
</evidence>
<comment type="similarity">
    <text evidence="2">Belongs to the APC3/CDC27 family.</text>
</comment>